<evidence type="ECO:0000313" key="20">
    <source>
        <dbReference type="Proteomes" id="UP000191171"/>
    </source>
</evidence>
<dbReference type="Proteomes" id="UP000070452">
    <property type="component" value="Unassembled WGS sequence"/>
</dbReference>
<reference evidence="13 24" key="9">
    <citation type="submission" date="2018-05" db="EMBL/GenBank/DDBJ databases">
        <title>Vancomycin-resistant Enterococcus faecium strain from Chelyabinsk, Russia.</title>
        <authorList>
            <person name="Gostev V."/>
            <person name="Goncharov A."/>
            <person name="Kolodzhieva V."/>
            <person name="Suvorov A."/>
            <person name="Sidorenko S."/>
            <person name="Zueva L."/>
        </authorList>
    </citation>
    <scope>NUCLEOTIDE SEQUENCE [LARGE SCALE GENOMIC DNA]</scope>
    <source>
        <strain evidence="13 24">20</strain>
    </source>
</reference>
<evidence type="ECO:0000313" key="30">
    <source>
        <dbReference type="Proteomes" id="UP000469871"/>
    </source>
</evidence>
<dbReference type="Proteomes" id="UP000448762">
    <property type="component" value="Unassembled WGS sequence"/>
</dbReference>
<dbReference type="Proteomes" id="UP000194885">
    <property type="component" value="Unassembled WGS sequence"/>
</dbReference>
<dbReference type="EMBL" id="JAIFOC010000171">
    <property type="protein sequence ID" value="MBX4223816.1"/>
    <property type="molecule type" value="Genomic_DNA"/>
</dbReference>
<evidence type="ECO:0000313" key="13">
    <source>
        <dbReference type="EMBL" id="PZM57140.1"/>
    </source>
</evidence>
<dbReference type="Proteomes" id="UP000275747">
    <property type="component" value="Chromosome"/>
</dbReference>
<evidence type="ECO:0000313" key="2">
    <source>
        <dbReference type="EMBL" id="AYM71863.1"/>
    </source>
</evidence>
<dbReference type="EMBL" id="LEQJ01000009">
    <property type="protein sequence ID" value="RBS31303.1"/>
    <property type="molecule type" value="Genomic_DNA"/>
</dbReference>
<dbReference type="Proteomes" id="UP001260956">
    <property type="component" value="Unassembled WGS sequence"/>
</dbReference>
<evidence type="ECO:0000313" key="6">
    <source>
        <dbReference type="EMBL" id="MBX4223816.1"/>
    </source>
</evidence>
<gene>
    <name evidence="11" type="ORF">A5804_000164</name>
    <name evidence="10" type="ORF">A5810_001626</name>
    <name evidence="5" type="ORF">AWT83_02950</name>
    <name evidence="9" type="ORF">B1P95_10755</name>
    <name evidence="12" type="ORF">CQR37_10485</name>
    <name evidence="16" type="ORF">CYQ77_13495</name>
    <name evidence="2" type="ORF">D9Z05_00610</name>
    <name evidence="13" type="ORF">DKP91_00030</name>
    <name evidence="17" type="ORF">DTPHA_601698</name>
    <name evidence="3" type="ORF">DTX73_07795</name>
    <name evidence="14" type="ORF">EB12_01488</name>
    <name evidence="15" type="ORF">EGW36_01305</name>
    <name evidence="4" type="ORF">GBM73_09140</name>
    <name evidence="6" type="ORF">KYX88_13665</name>
    <name evidence="7" type="ORF">M3X98_11640</name>
    <name evidence="8" type="ORF">P6Z85_00655</name>
</gene>
<evidence type="ECO:0000313" key="29">
    <source>
        <dbReference type="Proteomes" id="UP000448762"/>
    </source>
</evidence>
<evidence type="ECO:0000313" key="25">
    <source>
        <dbReference type="Proteomes" id="UP000253144"/>
    </source>
</evidence>
<evidence type="ECO:0000259" key="1">
    <source>
        <dbReference type="Pfam" id="PF01521"/>
    </source>
</evidence>
<dbReference type="STRING" id="1352.AL014_11620"/>
<dbReference type="Proteomes" id="UP000469871">
    <property type="component" value="Unassembled WGS sequence"/>
</dbReference>
<evidence type="ECO:0000313" key="24">
    <source>
        <dbReference type="Proteomes" id="UP000249070"/>
    </source>
</evidence>
<dbReference type="EMBL" id="FKLM01000027">
    <property type="protein sequence ID" value="SAM46595.1"/>
    <property type="molecule type" value="Genomic_DNA"/>
</dbReference>
<dbReference type="EMBL" id="JAMWMK010000022">
    <property type="protein sequence ID" value="MDC4248686.1"/>
    <property type="molecule type" value="Genomic_DNA"/>
</dbReference>
<dbReference type="Proteomes" id="UP001139644">
    <property type="component" value="Unassembled WGS sequence"/>
</dbReference>
<evidence type="ECO:0000313" key="7">
    <source>
        <dbReference type="EMBL" id="MDC4248686.1"/>
    </source>
</evidence>
<evidence type="ECO:0000313" key="21">
    <source>
        <dbReference type="Proteomes" id="UP000194737"/>
    </source>
</evidence>
<reference evidence="9 20" key="4">
    <citation type="submission" date="2017-02" db="EMBL/GenBank/DDBJ databases">
        <title>Clonality and virulence of isolates of VRE in Hematopoietic Stem Cell Transplanted (HSCT) patients.</title>
        <authorList>
            <person name="Marchi A.P."/>
            <person name="Martins R.C."/>
            <person name="Marie S.K."/>
            <person name="Levin A.S."/>
            <person name="Costa S.F."/>
        </authorList>
    </citation>
    <scope>NUCLEOTIDE SEQUENCE [LARGE SCALE GENOMIC DNA]</scope>
    <source>
        <strain evidence="9 20">LIM1759</strain>
    </source>
</reference>
<reference evidence="15 27" key="12">
    <citation type="submission" date="2018-10" db="EMBL/GenBank/DDBJ databases">
        <title>Genotypes and phenotypes of Enterococci isolated from broiler chickens.</title>
        <authorList>
            <person name="Muhammad A.R."/>
            <person name="Diarra M.S."/>
        </authorList>
    </citation>
    <scope>NUCLEOTIDE SEQUENCE [LARGE SCALE GENOMIC DNA]</scope>
    <source>
        <strain evidence="15 27">P5 C A 35</strain>
    </source>
</reference>
<evidence type="ECO:0000313" key="23">
    <source>
        <dbReference type="Proteomes" id="UP000224303"/>
    </source>
</evidence>
<dbReference type="Proteomes" id="UP000281752">
    <property type="component" value="Unassembled WGS sequence"/>
</dbReference>
<reference evidence="6" key="14">
    <citation type="journal article" date="2022" name="J. Anim. Sci.">
        <title>Whole genome sequence analyses-based assessment of virulence potential and antimicrobial susceptibilities and resistance of Enterococcus faecium strains isolated from commercial swine and cattle probiotic products.</title>
        <authorList>
            <person name="Shridhar P.B."/>
            <person name="Amachawadi R.G."/>
            <person name="Tokach M."/>
            <person name="Patel I."/>
            <person name="Gangiredla J."/>
            <person name="Mammel M."/>
            <person name="Nagaraja T.G."/>
        </authorList>
    </citation>
    <scope>NUCLEOTIDE SEQUENCE</scope>
    <source>
        <strain evidence="6">EF215</strain>
    </source>
</reference>
<dbReference type="Gene3D" id="2.60.300.12">
    <property type="entry name" value="HesB-like domain"/>
    <property type="match status" value="1"/>
</dbReference>
<dbReference type="EMBL" id="CP033041">
    <property type="protein sequence ID" value="AYM71863.1"/>
    <property type="molecule type" value="Genomic_DNA"/>
</dbReference>
<dbReference type="GeneID" id="66496373"/>
<evidence type="ECO:0000313" key="12">
    <source>
        <dbReference type="EMBL" id="PHL21046.1"/>
    </source>
</evidence>
<dbReference type="Pfam" id="PF01521">
    <property type="entry name" value="Fe-S_biosyn"/>
    <property type="match status" value="1"/>
</dbReference>
<reference evidence="3 29" key="10">
    <citation type="submission" date="2018-07" db="EMBL/GenBank/DDBJ databases">
        <title>High quality draft genome sequencing of Enterococcus faecium exhibiting probiotic potential isolated from mucus of freshwater fish.</title>
        <authorList>
            <person name="El-Jeni R."/>
            <person name="Ghedira K."/>
            <person name="Abdelhak S."/>
            <person name="El-Bour M."/>
            <person name="Bouhaouala-Zahar B."/>
        </authorList>
    </citation>
    <scope>NUCLEOTIDE SEQUENCE [LARGE SCALE GENOMIC DNA]</scope>
    <source>
        <strain evidence="3 29">R.A73</strain>
    </source>
</reference>
<evidence type="ECO:0000313" key="11">
    <source>
        <dbReference type="EMBL" id="OTN98681.1"/>
    </source>
</evidence>
<evidence type="ECO:0000313" key="17">
    <source>
        <dbReference type="EMBL" id="SAM46595.1"/>
    </source>
</evidence>
<accession>A0A133N7T6</accession>
<dbReference type="EMBL" id="QOVC01000005">
    <property type="protein sequence ID" value="KAA0690753.1"/>
    <property type="molecule type" value="Genomic_DNA"/>
</dbReference>
<dbReference type="EMBL" id="PCGC01000025">
    <property type="protein sequence ID" value="PHL21046.1"/>
    <property type="molecule type" value="Genomic_DNA"/>
</dbReference>
<evidence type="ECO:0000313" key="3">
    <source>
        <dbReference type="EMBL" id="KAA0690753.1"/>
    </source>
</evidence>
<dbReference type="Proteomes" id="UP000183509">
    <property type="component" value="Unassembled WGS sequence"/>
</dbReference>
<dbReference type="AlphaFoldDB" id="A0A133N7T6"/>
<evidence type="ECO:0000313" key="14">
    <source>
        <dbReference type="EMBL" id="RBS31303.1"/>
    </source>
</evidence>
<evidence type="ECO:0000313" key="28">
    <source>
        <dbReference type="Proteomes" id="UP000289562"/>
    </source>
</evidence>
<dbReference type="Proteomes" id="UP000224303">
    <property type="component" value="Unassembled WGS sequence"/>
</dbReference>
<evidence type="ECO:0000313" key="10">
    <source>
        <dbReference type="EMBL" id="OTN93750.1"/>
    </source>
</evidence>
<reference evidence="7" key="15">
    <citation type="submission" date="2022-05" db="EMBL/GenBank/DDBJ databases">
        <title>Draft genome sequences of Clostridium perfringens strains isolated from Peru.</title>
        <authorList>
            <person name="Hurtado R."/>
            <person name="Lima L."/>
            <person name="Sousa T."/>
            <person name="Jaiswal A.K."/>
            <person name="Tiwari S."/>
            <person name="Maturrano L."/>
            <person name="Brenig B."/>
            <person name="Azevedo V."/>
        </authorList>
    </citation>
    <scope>NUCLEOTIDE SEQUENCE</scope>
    <source>
        <strain evidence="7">CP4</strain>
    </source>
</reference>
<reference evidence="14 25" key="1">
    <citation type="submission" date="2015-06" db="EMBL/GenBank/DDBJ databases">
        <title>The Genome Sequence of Enterococcus faecium 131EA1.</title>
        <authorList>
            <consortium name="The Broad Institute Genomics Platform"/>
            <consortium name="The Broad Institute Genome Sequencing Center for Infectious Disease"/>
            <person name="Earl A.M."/>
            <person name="Van Tyne D."/>
            <person name="Lebreton F."/>
            <person name="Saavedra J.T."/>
            <person name="Gilmore M.S."/>
            <person name="Manson Mcguire A."/>
            <person name="Clock S."/>
            <person name="Crupain M."/>
            <person name="Rangan U."/>
            <person name="Young S."/>
            <person name="Abouelleil A."/>
            <person name="Cao P."/>
            <person name="Chapman S.B."/>
            <person name="Griggs A."/>
            <person name="Priest M."/>
            <person name="Shea T."/>
            <person name="Wortman J."/>
            <person name="Nusbaum C."/>
            <person name="Birren B."/>
        </authorList>
    </citation>
    <scope>NUCLEOTIDE SEQUENCE [LARGE SCALE GENOMIC DNA]</scope>
    <source>
        <strain evidence="14 25">131EA1</strain>
    </source>
</reference>
<dbReference type="Proteomes" id="UP000194737">
    <property type="component" value="Unassembled WGS sequence"/>
</dbReference>
<dbReference type="EMBL" id="MVGJ01000061">
    <property type="protein sequence ID" value="OOL82174.1"/>
    <property type="molecule type" value="Genomic_DNA"/>
</dbReference>
<evidence type="ECO:0000313" key="19">
    <source>
        <dbReference type="Proteomes" id="UP000183509"/>
    </source>
</evidence>
<dbReference type="RefSeq" id="WP_002287910.1">
    <property type="nucleotide sequence ID" value="NZ_AP019394.1"/>
</dbReference>
<evidence type="ECO:0000313" key="18">
    <source>
        <dbReference type="Proteomes" id="UP000070452"/>
    </source>
</evidence>
<evidence type="ECO:0000313" key="31">
    <source>
        <dbReference type="Proteomes" id="UP001139644"/>
    </source>
</evidence>
<evidence type="ECO:0000313" key="27">
    <source>
        <dbReference type="Proteomes" id="UP000281752"/>
    </source>
</evidence>
<dbReference type="EMBL" id="PJVH01000088">
    <property type="protein sequence ID" value="RXU82824.1"/>
    <property type="molecule type" value="Genomic_DNA"/>
</dbReference>
<reference evidence="8" key="16">
    <citation type="submission" date="2023-03" db="EMBL/GenBank/DDBJ databases">
        <authorList>
            <person name="Shen W."/>
            <person name="Cai J."/>
        </authorList>
    </citation>
    <scope>NUCLEOTIDE SEQUENCE</scope>
    <source>
        <strain evidence="8">B1010-2</strain>
    </source>
</reference>
<evidence type="ECO:0000313" key="5">
    <source>
        <dbReference type="EMBL" id="KWX17517.1"/>
    </source>
</evidence>
<protein>
    <submittedName>
        <fullName evidence="6">Iron-sulfur cluster biosynthesis family protein</fullName>
    </submittedName>
</protein>
<dbReference type="OMA" id="DSRITCQ"/>
<evidence type="ECO:0000313" key="9">
    <source>
        <dbReference type="EMBL" id="OOL82174.1"/>
    </source>
</evidence>
<dbReference type="InterPro" id="IPR000361">
    <property type="entry name" value="ATAP_core_dom"/>
</dbReference>
<reference evidence="4 30" key="13">
    <citation type="submission" date="2019-10" db="EMBL/GenBank/DDBJ databases">
        <title>Evolutionary dynamics of vancomycin-resistant Enterococcus faecium during gastrointestinal tract colonization and bloodstream infection in immunocompromised pediatric patients.</title>
        <authorList>
            <person name="Chilambi G.S."/>
            <person name="Nordstrom H.R."/>
            <person name="Evans D.R."/>
            <person name="Ferrolino J."/>
            <person name="Hayden R.T."/>
            <person name="Maron G.M."/>
            <person name="Vo A.N."/>
            <person name="Gilmore M.S."/>
            <person name="Wolf J."/>
            <person name="Rosch J.W."/>
            <person name="Van Tyne D."/>
        </authorList>
    </citation>
    <scope>NUCLEOTIDE SEQUENCE [LARGE SCALE GENOMIC DNA]</scope>
    <source>
        <strain evidence="4 30">VRECG27</strain>
    </source>
</reference>
<reference evidence="12 23" key="7">
    <citation type="submission" date="2017-10" db="EMBL/GenBank/DDBJ databases">
        <title>Draft genomes of the Enterococcus faecium isolated from human feces before and after Helicobacter pylori eradication therapy.</title>
        <authorList>
            <person name="Prianichniikov N.A."/>
            <person name="Glushchenko O.E."/>
            <person name="Malakhova M.V."/>
        </authorList>
    </citation>
    <scope>NUCLEOTIDE SEQUENCE [LARGE SCALE GENOMIC DNA]</scope>
    <source>
        <strain evidence="12 23">Hp_5-7</strain>
    </source>
</reference>
<dbReference type="Proteomes" id="UP000191171">
    <property type="component" value="Unassembled WGS sequence"/>
</dbReference>
<organism evidence="6 31">
    <name type="scientific">Enterococcus faecium</name>
    <name type="common">Streptococcus faecium</name>
    <dbReference type="NCBI Taxonomy" id="1352"/>
    <lineage>
        <taxon>Bacteria</taxon>
        <taxon>Bacillati</taxon>
        <taxon>Bacillota</taxon>
        <taxon>Bacilli</taxon>
        <taxon>Lactobacillales</taxon>
        <taxon>Enterococcaceae</taxon>
        <taxon>Enterococcus</taxon>
    </lineage>
</organism>
<dbReference type="EMBL" id="RKNM01000001">
    <property type="protein sequence ID" value="ROX58724.1"/>
    <property type="molecule type" value="Genomic_DNA"/>
</dbReference>
<dbReference type="InterPro" id="IPR035903">
    <property type="entry name" value="HesB-like_dom_sf"/>
</dbReference>
<dbReference type="Proteomes" id="UP001141166">
    <property type="component" value="Unassembled WGS sequence"/>
</dbReference>
<reference evidence="11 21" key="5">
    <citation type="submission" date="2017-05" db="EMBL/GenBank/DDBJ databases">
        <title>The Genome Sequence of Enterococcus faecium 6F2_DIV0138.</title>
        <authorList>
            <consortium name="The Broad Institute Genomics Platform"/>
            <consortium name="The Broad Institute Genomic Center for Infectious Diseases"/>
            <person name="Earl A."/>
            <person name="Manson A."/>
            <person name="Schwartman J."/>
            <person name="Gilmore M."/>
            <person name="Abouelleil A."/>
            <person name="Cao P."/>
            <person name="Chapman S."/>
            <person name="Cusick C."/>
            <person name="Shea T."/>
            <person name="Young S."/>
            <person name="Neafsey D."/>
            <person name="Nusbaum C."/>
            <person name="Birren B."/>
        </authorList>
    </citation>
    <scope>NUCLEOTIDE SEQUENCE [LARGE SCALE GENOMIC DNA]</scope>
    <source>
        <strain evidence="11 21">6F2_DIV0138</strain>
    </source>
</reference>
<dbReference type="EMBL" id="LRHK01000001">
    <property type="protein sequence ID" value="KWX17517.1"/>
    <property type="molecule type" value="Genomic_DNA"/>
</dbReference>
<evidence type="ECO:0000313" key="8">
    <source>
        <dbReference type="EMBL" id="MDT2368701.1"/>
    </source>
</evidence>
<dbReference type="SUPFAM" id="SSF89360">
    <property type="entry name" value="HesB-like domain"/>
    <property type="match status" value="1"/>
</dbReference>
<dbReference type="EMBL" id="JARPTX010000001">
    <property type="protein sequence ID" value="MDT2368701.1"/>
    <property type="molecule type" value="Genomic_DNA"/>
</dbReference>
<dbReference type="EMBL" id="WEFP01000001">
    <property type="protein sequence ID" value="KAB7577477.1"/>
    <property type="molecule type" value="Genomic_DNA"/>
</dbReference>
<name>A0A133N7T6_ENTFC</name>
<evidence type="ECO:0000313" key="16">
    <source>
        <dbReference type="EMBL" id="RXU82824.1"/>
    </source>
</evidence>
<reference evidence="17 19" key="3">
    <citation type="submission" date="2016-04" db="EMBL/GenBank/DDBJ databases">
        <authorList>
            <person name="Millard A."/>
        </authorList>
    </citation>
    <scope>NUCLEOTIDE SEQUENCE [LARGE SCALE GENOMIC DNA]</scope>
    <source>
        <strain evidence="17">Isolate 22</strain>
    </source>
</reference>
<reference evidence="16 28" key="8">
    <citation type="submission" date="2017-12" db="EMBL/GenBank/DDBJ databases">
        <title>A pool of 800 enterococci isolated from chicken carcass rinse samples from New Zealand.</title>
        <authorList>
            <person name="Zhang J."/>
            <person name="Rogers L."/>
            <person name="Midwinter A."/>
            <person name="French N."/>
        </authorList>
    </citation>
    <scope>NUCLEOTIDE SEQUENCE [LARGE SCALE GENOMIC DNA]</scope>
    <source>
        <strain evidence="16 28">EN697</strain>
    </source>
</reference>
<evidence type="ECO:0000313" key="15">
    <source>
        <dbReference type="EMBL" id="ROX58724.1"/>
    </source>
</evidence>
<evidence type="ECO:0000313" key="4">
    <source>
        <dbReference type="EMBL" id="KAB7577477.1"/>
    </source>
</evidence>
<evidence type="ECO:0000313" key="22">
    <source>
        <dbReference type="Proteomes" id="UP000194885"/>
    </source>
</evidence>
<proteinExistence type="predicted"/>
<dbReference type="Proteomes" id="UP000249070">
    <property type="component" value="Unassembled WGS sequence"/>
</dbReference>
<sequence length="118" mass="13006">MKLEVTKEAQEVLKNKLEADDQLLLDIENGDGPFAESQVSCQLDTAFRLIIVKKDTQTDLSLYSVVADTPVGPIKIKDSAILYMDDPSTLALEPTYNSLQLKGPSGLRKGNLQVVRKD</sequence>
<evidence type="ECO:0000313" key="26">
    <source>
        <dbReference type="Proteomes" id="UP000275747"/>
    </source>
</evidence>
<reference evidence="10 22" key="6">
    <citation type="submission" date="2017-05" db="EMBL/GenBank/DDBJ databases">
        <title>The Genome Sequence of Enterococcus faecium 7H8_DIV0219.</title>
        <authorList>
            <consortium name="The Broad Institute Genomics Platform"/>
            <consortium name="The Broad Institute Genomic Center for Infectious Diseases"/>
            <person name="Earl A."/>
            <person name="Manson A."/>
            <person name="Schwartman J."/>
            <person name="Gilmore M."/>
            <person name="Abouelleil A."/>
            <person name="Cao P."/>
            <person name="Chapman S."/>
            <person name="Cusick C."/>
            <person name="Shea T."/>
            <person name="Young S."/>
            <person name="Neafsey D."/>
            <person name="Nusbaum C."/>
            <person name="Birren B."/>
        </authorList>
    </citation>
    <scope>NUCLEOTIDE SEQUENCE [LARGE SCALE GENOMIC DNA]</scope>
    <source>
        <strain evidence="10 22">7H8_DIV0219</strain>
    </source>
</reference>
<reference evidence="5 18" key="2">
    <citation type="submission" date="2016-01" db="EMBL/GenBank/DDBJ databases">
        <title>Molecular Mechanisms for transfer of large genomic segments between Enterococcus faecium strains.</title>
        <authorList>
            <person name="Garcia-Solache M.A."/>
            <person name="Lebreton F."/>
            <person name="Mclaughlin R.E."/>
            <person name="Whiteaker J.D."/>
            <person name="Gilmore M.S."/>
            <person name="Rice L.B."/>
        </authorList>
    </citation>
    <scope>NUCLEOTIDE SEQUENCE [LARGE SCALE GENOMIC DNA]</scope>
    <source>
        <strain evidence="5 18">D344RRF x C68</strain>
    </source>
</reference>
<dbReference type="PATRIC" id="fig|1352.1358.peg.129"/>
<reference evidence="2 26" key="11">
    <citation type="submission" date="2018-10" db="EMBL/GenBank/DDBJ databases">
        <title>Escaping from acidified nitrite in gastric host defense: Transcriptomic basis for resistance to free nitrous acid in Enterococcus faecalis.</title>
        <authorList>
            <person name="Yu Z."/>
            <person name="Shi D."/>
            <person name="Liu W."/>
            <person name="Meng F."/>
        </authorList>
    </citation>
    <scope>NUCLEOTIDE SEQUENCE [LARGE SCALE GENOMIC DNA]</scope>
    <source>
        <strain evidence="2 26">JE1</strain>
    </source>
</reference>
<feature type="domain" description="Core" evidence="1">
    <location>
        <begin position="1"/>
        <end position="115"/>
    </location>
</feature>
<dbReference type="Proteomes" id="UP000289562">
    <property type="component" value="Unassembled WGS sequence"/>
</dbReference>
<dbReference type="EMBL" id="NGKW01000003">
    <property type="protein sequence ID" value="OTN93750.1"/>
    <property type="molecule type" value="Genomic_DNA"/>
</dbReference>
<dbReference type="Proteomes" id="UP000253144">
    <property type="component" value="Unassembled WGS sequence"/>
</dbReference>
<dbReference type="EMBL" id="NGLB01000001">
    <property type="protein sequence ID" value="OTN98681.1"/>
    <property type="molecule type" value="Genomic_DNA"/>
</dbReference>
<dbReference type="EMBL" id="QHGU01000001">
    <property type="protein sequence ID" value="PZM57140.1"/>
    <property type="molecule type" value="Genomic_DNA"/>
</dbReference>